<name>A0A6J6IHE0_9ZZZZ</name>
<protein>
    <submittedName>
        <fullName evidence="1">Unannotated protein</fullName>
    </submittedName>
</protein>
<dbReference type="EMBL" id="CAEZUP010000127">
    <property type="protein sequence ID" value="CAB4623893.1"/>
    <property type="molecule type" value="Genomic_DNA"/>
</dbReference>
<organism evidence="1">
    <name type="scientific">freshwater metagenome</name>
    <dbReference type="NCBI Taxonomy" id="449393"/>
    <lineage>
        <taxon>unclassified sequences</taxon>
        <taxon>metagenomes</taxon>
        <taxon>ecological metagenomes</taxon>
    </lineage>
</organism>
<accession>A0A6J6IHE0</accession>
<proteinExistence type="predicted"/>
<gene>
    <name evidence="1" type="ORF">UFOPK1835_02009</name>
</gene>
<evidence type="ECO:0000313" key="1">
    <source>
        <dbReference type="EMBL" id="CAB4623893.1"/>
    </source>
</evidence>
<reference evidence="1" key="1">
    <citation type="submission" date="2020-05" db="EMBL/GenBank/DDBJ databases">
        <authorList>
            <person name="Chiriac C."/>
            <person name="Salcher M."/>
            <person name="Ghai R."/>
            <person name="Kavagutti S V."/>
        </authorList>
    </citation>
    <scope>NUCLEOTIDE SEQUENCE</scope>
</reference>
<dbReference type="AlphaFoldDB" id="A0A6J6IHE0"/>
<dbReference type="Gene3D" id="3.10.105.10">
    <property type="entry name" value="Dipeptide-binding Protein, Domain 3"/>
    <property type="match status" value="1"/>
</dbReference>
<sequence>MRDLDRAKKQVEAYTTETGLPVAFRMLVPPDPTIARVASLWRVQLAAAGIEMELVPVEAGTITIDTLLGRYQSAITVGFDSLHPDSYLAQFDGLPAEQPVINRNITRYVNPTVTKAFTDARQSSDVLRQVDDYAIVQEQLSVDIPWLFLIQIREAIVVSPKLRDVTQWMSGSGSSALGQDDATVSLAQIWIAP</sequence>
<dbReference type="SUPFAM" id="SSF53850">
    <property type="entry name" value="Periplasmic binding protein-like II"/>
    <property type="match status" value="1"/>
</dbReference>